<dbReference type="PROSITE" id="PS50297">
    <property type="entry name" value="ANK_REP_REGION"/>
    <property type="match status" value="3"/>
</dbReference>
<dbReference type="Proteomes" id="UP001567538">
    <property type="component" value="Unassembled WGS sequence"/>
</dbReference>
<gene>
    <name evidence="2" type="ORF">AAHA92_00291</name>
</gene>
<dbReference type="SMART" id="SM00248">
    <property type="entry name" value="ANK"/>
    <property type="match status" value="6"/>
</dbReference>
<dbReference type="PROSITE" id="PS50088">
    <property type="entry name" value="ANK_REPEAT"/>
    <property type="match status" value="4"/>
</dbReference>
<keyword evidence="1" id="KW-0040">ANK repeat</keyword>
<reference evidence="2 3" key="1">
    <citation type="submission" date="2024-06" db="EMBL/GenBank/DDBJ databases">
        <title>A chromosome level genome sequence of Diviner's sage (Salvia divinorum).</title>
        <authorList>
            <person name="Ford S.A."/>
            <person name="Ro D.-K."/>
            <person name="Ness R.W."/>
            <person name="Phillips M.A."/>
        </authorList>
    </citation>
    <scope>NUCLEOTIDE SEQUENCE [LARGE SCALE GENOMIC DNA]</scope>
    <source>
        <strain evidence="2">SAF-2024a</strain>
        <tissue evidence="2">Leaf</tissue>
    </source>
</reference>
<dbReference type="Gene3D" id="1.25.40.20">
    <property type="entry name" value="Ankyrin repeat-containing domain"/>
    <property type="match status" value="2"/>
</dbReference>
<dbReference type="InterPro" id="IPR011990">
    <property type="entry name" value="TPR-like_helical_dom_sf"/>
</dbReference>
<dbReference type="InterPro" id="IPR051616">
    <property type="entry name" value="Cul2-RING_E3_ligase_SR"/>
</dbReference>
<feature type="repeat" description="ANK" evidence="1">
    <location>
        <begin position="82"/>
        <end position="114"/>
    </location>
</feature>
<sequence>MNSTSEIGAAIIEAGVSGDLDQLKAIRKKVADELEFRKICDAYSDFSTGRNVLHHAAEFRHFEICKFLIKTVRVYINAMTYKRNTPLAEAVKREHVKIVEFLIKHDAVISLPNIEGFTALHFAVLKDNMELMELLQIKGAFIDADSVDGTPLQIAVSRGNAEAVKSLLSHGAKPSFYYAVADSPLLCAVKSRSFECLNLLLAANANPNMYCTGLSPLASAAKEGDTKFLKSLLKARANPNSFQTDIFKPIEVAAMVHNRAAMEILFPVTEQLPHYPNWTVDGIIEYIHSDDFRAMSEEKMTSCLNELDLRAVQDVSNKNYNHAIILYRMATTLDPSNAATWISKRSLCEAHEGICVHATVDAQKWIRLKPDLPVPIPHQGGEIAAAAHEIFTKFLMAGLAFVLDPYNKKTCHLFRVSLFHYFDWLSQRSRPDEILRFSR</sequence>
<proteinExistence type="predicted"/>
<dbReference type="AlphaFoldDB" id="A0ABD1IK51"/>
<evidence type="ECO:0000256" key="1">
    <source>
        <dbReference type="PROSITE-ProRule" id="PRU00023"/>
    </source>
</evidence>
<dbReference type="Pfam" id="PF12796">
    <property type="entry name" value="Ank_2"/>
    <property type="match status" value="2"/>
</dbReference>
<organism evidence="2 3">
    <name type="scientific">Salvia divinorum</name>
    <name type="common">Maria pastora</name>
    <name type="synonym">Diviner's sage</name>
    <dbReference type="NCBI Taxonomy" id="28513"/>
    <lineage>
        <taxon>Eukaryota</taxon>
        <taxon>Viridiplantae</taxon>
        <taxon>Streptophyta</taxon>
        <taxon>Embryophyta</taxon>
        <taxon>Tracheophyta</taxon>
        <taxon>Spermatophyta</taxon>
        <taxon>Magnoliopsida</taxon>
        <taxon>eudicotyledons</taxon>
        <taxon>Gunneridae</taxon>
        <taxon>Pentapetalae</taxon>
        <taxon>asterids</taxon>
        <taxon>lamiids</taxon>
        <taxon>Lamiales</taxon>
        <taxon>Lamiaceae</taxon>
        <taxon>Nepetoideae</taxon>
        <taxon>Mentheae</taxon>
        <taxon>Salviinae</taxon>
        <taxon>Salvia</taxon>
        <taxon>Salvia subgen. Calosphace</taxon>
    </lineage>
</organism>
<evidence type="ECO:0000313" key="3">
    <source>
        <dbReference type="Proteomes" id="UP001567538"/>
    </source>
</evidence>
<name>A0ABD1IK51_SALDI</name>
<accession>A0ABD1IK51</accession>
<feature type="repeat" description="ANK" evidence="1">
    <location>
        <begin position="115"/>
        <end position="147"/>
    </location>
</feature>
<comment type="caution">
    <text evidence="2">The sequence shown here is derived from an EMBL/GenBank/DDBJ whole genome shotgun (WGS) entry which is preliminary data.</text>
</comment>
<dbReference type="InterPro" id="IPR036770">
    <property type="entry name" value="Ankyrin_rpt-contain_sf"/>
</dbReference>
<feature type="repeat" description="ANK" evidence="1">
    <location>
        <begin position="212"/>
        <end position="244"/>
    </location>
</feature>
<dbReference type="InterPro" id="IPR002110">
    <property type="entry name" value="Ankyrin_rpt"/>
</dbReference>
<dbReference type="SUPFAM" id="SSF48403">
    <property type="entry name" value="Ankyrin repeat"/>
    <property type="match status" value="1"/>
</dbReference>
<dbReference type="PANTHER" id="PTHR46224">
    <property type="entry name" value="ANKYRIN REPEAT FAMILY PROTEIN"/>
    <property type="match status" value="1"/>
</dbReference>
<dbReference type="Gene3D" id="1.25.40.10">
    <property type="entry name" value="Tetratricopeptide repeat domain"/>
    <property type="match status" value="1"/>
</dbReference>
<feature type="repeat" description="ANK" evidence="1">
    <location>
        <begin position="147"/>
        <end position="179"/>
    </location>
</feature>
<evidence type="ECO:0000313" key="2">
    <source>
        <dbReference type="EMBL" id="KAL1568712.1"/>
    </source>
</evidence>
<dbReference type="EMBL" id="JBEAFC010000001">
    <property type="protein sequence ID" value="KAL1568712.1"/>
    <property type="molecule type" value="Genomic_DNA"/>
</dbReference>
<dbReference type="PANTHER" id="PTHR46224:SF6">
    <property type="entry name" value="ANKYRIN REPEAT FAMILY PROTEIN"/>
    <property type="match status" value="1"/>
</dbReference>
<protein>
    <submittedName>
        <fullName evidence="2">Ankyrin-1-like isoform X2</fullName>
    </submittedName>
</protein>
<keyword evidence="3" id="KW-1185">Reference proteome</keyword>